<dbReference type="Proteomes" id="UP000265140">
    <property type="component" value="Chromosome 20"/>
</dbReference>
<dbReference type="RefSeq" id="XP_028971209.2">
    <property type="nucleotide sequence ID" value="XM_029115376.2"/>
</dbReference>
<keyword evidence="1 2" id="KW-0238">DNA-binding</keyword>
<reference evidence="5 6" key="1">
    <citation type="submission" date="2020-02" db="EMBL/GenBank/DDBJ databases">
        <title>Esox lucius (northern pike) genome, fEsoLuc1, primary haplotype.</title>
        <authorList>
            <person name="Myers G."/>
            <person name="Karagic N."/>
            <person name="Meyer A."/>
            <person name="Pippel M."/>
            <person name="Reichard M."/>
            <person name="Winkler S."/>
            <person name="Tracey A."/>
            <person name="Sims Y."/>
            <person name="Howe K."/>
            <person name="Rhie A."/>
            <person name="Formenti G."/>
            <person name="Durbin R."/>
            <person name="Fedrigo O."/>
            <person name="Jarvis E.D."/>
        </authorList>
    </citation>
    <scope>NUCLEOTIDE SEQUENCE [LARGE SCALE GENOMIC DNA]</scope>
</reference>
<keyword evidence="6" id="KW-1185">Reference proteome</keyword>
<keyword evidence="2" id="KW-0158">Chromosome</keyword>
<dbReference type="GeneTree" id="ENSGT00940000162950"/>
<evidence type="ECO:0000259" key="4">
    <source>
        <dbReference type="PROSITE" id="PS51504"/>
    </source>
</evidence>
<dbReference type="SUPFAM" id="SSF46785">
    <property type="entry name" value="Winged helix' DNA-binding domain"/>
    <property type="match status" value="1"/>
</dbReference>
<reference evidence="5" key="3">
    <citation type="submission" date="2025-09" db="UniProtKB">
        <authorList>
            <consortium name="Ensembl"/>
        </authorList>
    </citation>
    <scope>IDENTIFICATION</scope>
</reference>
<sequence>MSRRVKIESKGTGAVVNESQEKVKRKRTITLKHPIKSPVKPAKKTGGRGLGKAGARRLGQLLKRAIQEKKHVTGNETMPKTPVRLFKFQTQAEVASTPKSSNTRHVDTLPRVSQLILRVISQCKHRGGISMVELKHALSAGGYDVTKNNTRVNLAVKGMVTRETLVQTTGAGASGSFKLNKKTVPDEKRHKMRGRGAAMKAKQKNIILNSAVVRKENSLRMTGKGLKQGTKGAKPAGKSKKTAGKSQIRAGKSQKTAGKSQIRAGKSQKTVGKSQKTAGKSQIRAGKSQKTVGKSQKTVGKSQKTVGKSQKTAGKSQKTAGKKRKTAGKKRVVGKAPRAARERPKQVGKSHKSAGQQAKVQNHQV</sequence>
<dbReference type="SMART" id="SM00526">
    <property type="entry name" value="H15"/>
    <property type="match status" value="1"/>
</dbReference>
<evidence type="ECO:0000256" key="3">
    <source>
        <dbReference type="SAM" id="MobiDB-lite"/>
    </source>
</evidence>
<feature type="compositionally biased region" description="Polar residues" evidence="3">
    <location>
        <begin position="267"/>
        <end position="280"/>
    </location>
</feature>
<evidence type="ECO:0000313" key="5">
    <source>
        <dbReference type="Ensembl" id="ENSELUP00000095272.1"/>
    </source>
</evidence>
<dbReference type="GO" id="GO:0006334">
    <property type="term" value="P:nucleosome assembly"/>
    <property type="evidence" value="ECO:0007669"/>
    <property type="project" value="InterPro"/>
</dbReference>
<evidence type="ECO:0000256" key="2">
    <source>
        <dbReference type="RuleBase" id="RU003894"/>
    </source>
</evidence>
<feature type="domain" description="H15" evidence="4">
    <location>
        <begin position="108"/>
        <end position="181"/>
    </location>
</feature>
<dbReference type="CDD" id="cd00073">
    <property type="entry name" value="H15"/>
    <property type="match status" value="1"/>
</dbReference>
<feature type="compositionally biased region" description="Basic residues" evidence="3">
    <location>
        <begin position="23"/>
        <end position="46"/>
    </location>
</feature>
<dbReference type="GeneID" id="109614757"/>
<dbReference type="PROSITE" id="PS51504">
    <property type="entry name" value="H15"/>
    <property type="match status" value="1"/>
</dbReference>
<dbReference type="GO" id="GO:0005634">
    <property type="term" value="C:nucleus"/>
    <property type="evidence" value="ECO:0007669"/>
    <property type="project" value="UniProtKB-SubCell"/>
</dbReference>
<evidence type="ECO:0000313" key="6">
    <source>
        <dbReference type="Proteomes" id="UP000265140"/>
    </source>
</evidence>
<feature type="compositionally biased region" description="Basic residues" evidence="3">
    <location>
        <begin position="320"/>
        <end position="333"/>
    </location>
</feature>
<feature type="compositionally biased region" description="Polar residues" evidence="3">
    <location>
        <begin position="288"/>
        <end position="317"/>
    </location>
</feature>
<dbReference type="AlphaFoldDB" id="A0AAY5L939"/>
<dbReference type="KEGG" id="els:109614757"/>
<feature type="region of interest" description="Disordered" evidence="3">
    <location>
        <begin position="218"/>
        <end position="365"/>
    </location>
</feature>
<accession>A0AAY5L939</accession>
<name>A0AAY5L939_ESOLU</name>
<dbReference type="Ensembl" id="ENSELUT00000095770.1">
    <property type="protein sequence ID" value="ENSELUP00000095272.1"/>
    <property type="gene ID" value="ENSELUG00000042507.1"/>
</dbReference>
<feature type="compositionally biased region" description="Polar residues" evidence="3">
    <location>
        <begin position="353"/>
        <end position="365"/>
    </location>
</feature>
<reference evidence="5" key="2">
    <citation type="submission" date="2025-08" db="UniProtKB">
        <authorList>
            <consortium name="Ensembl"/>
        </authorList>
    </citation>
    <scope>IDENTIFICATION</scope>
</reference>
<evidence type="ECO:0000256" key="1">
    <source>
        <dbReference type="ARBA" id="ARBA00023125"/>
    </source>
</evidence>
<dbReference type="InterPro" id="IPR005819">
    <property type="entry name" value="H1/H5"/>
</dbReference>
<dbReference type="PRINTS" id="PR00624">
    <property type="entry name" value="HISTONEH5"/>
</dbReference>
<proteinExistence type="inferred from homology"/>
<dbReference type="InterPro" id="IPR036388">
    <property type="entry name" value="WH-like_DNA-bd_sf"/>
</dbReference>
<dbReference type="InterPro" id="IPR005818">
    <property type="entry name" value="Histone_H1/H5_H15"/>
</dbReference>
<keyword evidence="2" id="KW-0539">Nucleus</keyword>
<dbReference type="InterPro" id="IPR036390">
    <property type="entry name" value="WH_DNA-bd_sf"/>
</dbReference>
<comment type="subcellular location">
    <subcellularLocation>
        <location evidence="2">Nucleus</location>
    </subcellularLocation>
</comment>
<protein>
    <recommendedName>
        <fullName evidence="4">H15 domain-containing protein</fullName>
    </recommendedName>
</protein>
<dbReference type="GO" id="GO:0003677">
    <property type="term" value="F:DNA binding"/>
    <property type="evidence" value="ECO:0007669"/>
    <property type="project" value="UniProtKB-KW"/>
</dbReference>
<dbReference type="Gene3D" id="1.10.10.10">
    <property type="entry name" value="Winged helix-like DNA-binding domain superfamily/Winged helix DNA-binding domain"/>
    <property type="match status" value="1"/>
</dbReference>
<feature type="region of interest" description="Disordered" evidence="3">
    <location>
        <begin position="1"/>
        <end position="53"/>
    </location>
</feature>
<dbReference type="GO" id="GO:0030527">
    <property type="term" value="F:structural constituent of chromatin"/>
    <property type="evidence" value="ECO:0007669"/>
    <property type="project" value="InterPro"/>
</dbReference>
<organism evidence="5 6">
    <name type="scientific">Esox lucius</name>
    <name type="common">Northern pike</name>
    <dbReference type="NCBI Taxonomy" id="8010"/>
    <lineage>
        <taxon>Eukaryota</taxon>
        <taxon>Metazoa</taxon>
        <taxon>Chordata</taxon>
        <taxon>Craniata</taxon>
        <taxon>Vertebrata</taxon>
        <taxon>Euteleostomi</taxon>
        <taxon>Actinopterygii</taxon>
        <taxon>Neopterygii</taxon>
        <taxon>Teleostei</taxon>
        <taxon>Protacanthopterygii</taxon>
        <taxon>Esociformes</taxon>
        <taxon>Esocidae</taxon>
        <taxon>Esox</taxon>
    </lineage>
</organism>
<dbReference type="GO" id="GO:0000786">
    <property type="term" value="C:nucleosome"/>
    <property type="evidence" value="ECO:0007669"/>
    <property type="project" value="InterPro"/>
</dbReference>
<dbReference type="Pfam" id="PF00538">
    <property type="entry name" value="Linker_histone"/>
    <property type="match status" value="1"/>
</dbReference>
<comment type="similarity">
    <text evidence="2">Belongs to the histone H1/H5 family.</text>
</comment>